<dbReference type="InterPro" id="IPR002645">
    <property type="entry name" value="STAS_dom"/>
</dbReference>
<evidence type="ECO:0000259" key="1">
    <source>
        <dbReference type="PROSITE" id="PS50801"/>
    </source>
</evidence>
<dbReference type="EMBL" id="JAUTWS010000064">
    <property type="protein sequence ID" value="MDO9712958.1"/>
    <property type="molecule type" value="Genomic_DNA"/>
</dbReference>
<keyword evidence="3" id="KW-1185">Reference proteome</keyword>
<dbReference type="RefSeq" id="WP_305107818.1">
    <property type="nucleotide sequence ID" value="NZ_JAUTWS010000064.1"/>
</dbReference>
<accession>A0ABT9EAF9</accession>
<dbReference type="Pfam" id="PF01740">
    <property type="entry name" value="STAS"/>
    <property type="match status" value="1"/>
</dbReference>
<dbReference type="InterPro" id="IPR051932">
    <property type="entry name" value="Bact_StressResp_Reg"/>
</dbReference>
<sequence>MAALSILAFDGILVVALPKAIDDRTMDRLAEEVGNRLVELAASAVLIDVSLAQIIDSFLGRVLAGLAATSRLLGAEVVLVGVRPEVAITMVELGLDLGNIATALTIEQGLANIRARLGGSS</sequence>
<evidence type="ECO:0000313" key="3">
    <source>
        <dbReference type="Proteomes" id="UP001243009"/>
    </source>
</evidence>
<dbReference type="Gene3D" id="3.30.750.24">
    <property type="entry name" value="STAS domain"/>
    <property type="match status" value="1"/>
</dbReference>
<organism evidence="2 3">
    <name type="scientific">Paracraurococcus lichenis</name>
    <dbReference type="NCBI Taxonomy" id="3064888"/>
    <lineage>
        <taxon>Bacteria</taxon>
        <taxon>Pseudomonadati</taxon>
        <taxon>Pseudomonadota</taxon>
        <taxon>Alphaproteobacteria</taxon>
        <taxon>Acetobacterales</taxon>
        <taxon>Roseomonadaceae</taxon>
        <taxon>Paracraurococcus</taxon>
    </lineage>
</organism>
<gene>
    <name evidence="2" type="ORF">Q7A36_31815</name>
</gene>
<dbReference type="CDD" id="cd07041">
    <property type="entry name" value="STAS_RsbR_RsbS_like"/>
    <property type="match status" value="1"/>
</dbReference>
<proteinExistence type="predicted"/>
<reference evidence="2 3" key="1">
    <citation type="submission" date="2023-08" db="EMBL/GenBank/DDBJ databases">
        <title>The draft genome sequence of Paracraurococcus sp. LOR1-02.</title>
        <authorList>
            <person name="Kingkaew E."/>
            <person name="Tanasupawat S."/>
        </authorList>
    </citation>
    <scope>NUCLEOTIDE SEQUENCE [LARGE SCALE GENOMIC DNA]</scope>
    <source>
        <strain evidence="2 3">LOR1-02</strain>
    </source>
</reference>
<dbReference type="PANTHER" id="PTHR33745">
    <property type="entry name" value="RSBT ANTAGONIST PROTEIN RSBS-RELATED"/>
    <property type="match status" value="1"/>
</dbReference>
<name>A0ABT9EAF9_9PROT</name>
<dbReference type="Proteomes" id="UP001243009">
    <property type="component" value="Unassembled WGS sequence"/>
</dbReference>
<feature type="domain" description="STAS" evidence="1">
    <location>
        <begin position="2"/>
        <end position="113"/>
    </location>
</feature>
<evidence type="ECO:0000313" key="2">
    <source>
        <dbReference type="EMBL" id="MDO9712958.1"/>
    </source>
</evidence>
<dbReference type="InterPro" id="IPR036513">
    <property type="entry name" value="STAS_dom_sf"/>
</dbReference>
<comment type="caution">
    <text evidence="2">The sequence shown here is derived from an EMBL/GenBank/DDBJ whole genome shotgun (WGS) entry which is preliminary data.</text>
</comment>
<dbReference type="SUPFAM" id="SSF52091">
    <property type="entry name" value="SpoIIaa-like"/>
    <property type="match status" value="1"/>
</dbReference>
<dbReference type="PANTHER" id="PTHR33745:SF1">
    <property type="entry name" value="RSBT ANTAGONIST PROTEIN RSBS"/>
    <property type="match status" value="1"/>
</dbReference>
<protein>
    <submittedName>
        <fullName evidence="2">STAS domain-containing protein</fullName>
    </submittedName>
</protein>
<dbReference type="PROSITE" id="PS50801">
    <property type="entry name" value="STAS"/>
    <property type="match status" value="1"/>
</dbReference>